<evidence type="ECO:0000313" key="12">
    <source>
        <dbReference type="EMBL" id="ALG74320.1"/>
    </source>
</evidence>
<dbReference type="InterPro" id="IPR028614">
    <property type="entry name" value="GDP_fucose/colitose_synth"/>
</dbReference>
<dbReference type="SUPFAM" id="SSF51735">
    <property type="entry name" value="NAD(P)-binding Rossmann-fold domains"/>
    <property type="match status" value="1"/>
</dbReference>
<feature type="domain" description="NAD-dependent epimerase/dehydratase" evidence="11">
    <location>
        <begin position="7"/>
        <end position="238"/>
    </location>
</feature>
<dbReference type="AlphaFoldDB" id="A0AAC8ZWD6"/>
<dbReference type="PANTHER" id="PTHR43238:SF1">
    <property type="entry name" value="GDP-L-FUCOSE SYNTHASE"/>
    <property type="match status" value="1"/>
</dbReference>
<keyword evidence="7 9" id="KW-0511">Multifunctional enzyme</keyword>
<dbReference type="HAMAP" id="MF_00956">
    <property type="entry name" value="GDP_fucose_synth"/>
    <property type="match status" value="1"/>
</dbReference>
<dbReference type="Pfam" id="PF01370">
    <property type="entry name" value="Epimerase"/>
    <property type="match status" value="1"/>
</dbReference>
<comment type="similarity">
    <text evidence="2 9">Belongs to the NAD(P)-dependent epimerase/dehydratase family. Fucose synthase subfamily.</text>
</comment>
<protein>
    <recommendedName>
        <fullName evidence="3 9">GDP-L-fucose synthase</fullName>
        <ecNumber evidence="3 9">1.1.1.271</ecNumber>
    </recommendedName>
    <alternativeName>
        <fullName evidence="9">GDP-4-keto-6-deoxy-D-mannose-3,5-epimerase-4-reductase</fullName>
    </alternativeName>
</protein>
<sequence>MDRNSRIFVAGHRGLVGSAILRRLTEAGHTDLVIRDRSQLDLTDQAAVRAFFDREGIDQVILAAAKVGGILANDRFGGDFIRDNLLIQTNVIDAAWRAGVKKLLFLGSSCLYPKYAEQPIKEEALLSGPMEPSNKPYAVAKIAGIVMAQAYRRQFGFNAICAMPSNLYGPGDHFEPETSHALPGMIRRFHDAKMAGDPTVTLWGTGTPRREFLYVDDMADACLHLMDHYDGEEIINVGPGDDIAIADLAALIRETVGYPGTLTHDLTKPDGHPRKLMDVSRLSATGWRPKVALEEGLRRTYTWFLENAAPERGARQAPPRQAPPRQAAE</sequence>
<feature type="binding site" evidence="9">
    <location>
        <position position="188"/>
    </location>
    <ligand>
        <name>substrate</name>
    </ligand>
</feature>
<dbReference type="EMBL" id="CP012404">
    <property type="protein sequence ID" value="ALG74320.1"/>
    <property type="molecule type" value="Genomic_DNA"/>
</dbReference>
<keyword evidence="5 9" id="KW-0560">Oxidoreductase</keyword>
<feature type="site" description="Important for catalytic activity" evidence="9">
    <location>
        <position position="108"/>
    </location>
</feature>
<feature type="binding site" evidence="9">
    <location>
        <position position="270"/>
    </location>
    <ligand>
        <name>substrate</name>
    </ligand>
</feature>
<feature type="active site" description="Proton donor/acceptor" evidence="9">
    <location>
        <position position="137"/>
    </location>
</feature>
<evidence type="ECO:0000256" key="1">
    <source>
        <dbReference type="ARBA" id="ARBA00004883"/>
    </source>
</evidence>
<feature type="site" description="Important for catalytic activity" evidence="9">
    <location>
        <position position="110"/>
    </location>
</feature>
<evidence type="ECO:0000256" key="4">
    <source>
        <dbReference type="ARBA" id="ARBA00022857"/>
    </source>
</evidence>
<dbReference type="GO" id="GO:0016853">
    <property type="term" value="F:isomerase activity"/>
    <property type="evidence" value="ECO:0007669"/>
    <property type="project" value="UniProtKB-KW"/>
</dbReference>
<dbReference type="Proteomes" id="UP000069935">
    <property type="component" value="Chromosome 4"/>
</dbReference>
<accession>A0AAC8ZWD6</accession>
<dbReference type="GO" id="GO:0050577">
    <property type="term" value="F:GDP-L-fucose synthase activity"/>
    <property type="evidence" value="ECO:0007669"/>
    <property type="project" value="UniProtKB-UniRule"/>
</dbReference>
<comment type="pathway">
    <text evidence="1 9">Nucleotide-sugar biosynthesis; GDP-L-fucose biosynthesis via de novo pathway; GDP-L-fucose from GDP-alpha-D-mannose: step 2/2.</text>
</comment>
<feature type="binding site" evidence="9">
    <location>
        <position position="141"/>
    </location>
    <ligand>
        <name>NADP(+)</name>
        <dbReference type="ChEBI" id="CHEBI:58349"/>
    </ligand>
</feature>
<evidence type="ECO:0000256" key="5">
    <source>
        <dbReference type="ARBA" id="ARBA00023002"/>
    </source>
</evidence>
<feature type="binding site" evidence="9">
    <location>
        <position position="180"/>
    </location>
    <ligand>
        <name>NADP(+)</name>
        <dbReference type="ChEBI" id="CHEBI:58349"/>
    </ligand>
</feature>
<dbReference type="FunFam" id="3.40.50.720:FF:000101">
    <property type="entry name" value="GDP-L-fucose synthase"/>
    <property type="match status" value="1"/>
</dbReference>
<comment type="function">
    <text evidence="9">Catalyzes the two-step NADP-dependent conversion of GDP-4-dehydro-6-deoxy-D-mannose to GDP-fucose, involving an epimerase and a reductase reaction.</text>
</comment>
<feature type="binding site" evidence="9">
    <location>
        <position position="210"/>
    </location>
    <ligand>
        <name>substrate</name>
    </ligand>
</feature>
<dbReference type="EC" id="1.1.1.271" evidence="3 9"/>
<dbReference type="KEGG" id="ati:AL072_25540"/>
<dbReference type="Gene3D" id="3.40.50.720">
    <property type="entry name" value="NAD(P)-binding Rossmann-like Domain"/>
    <property type="match status" value="1"/>
</dbReference>
<evidence type="ECO:0000256" key="6">
    <source>
        <dbReference type="ARBA" id="ARBA00023235"/>
    </source>
</evidence>
<proteinExistence type="inferred from homology"/>
<evidence type="ECO:0000259" key="11">
    <source>
        <dbReference type="Pfam" id="PF01370"/>
    </source>
</evidence>
<dbReference type="InterPro" id="IPR001509">
    <property type="entry name" value="Epimerase_deHydtase"/>
</dbReference>
<dbReference type="GO" id="GO:0042351">
    <property type="term" value="P:'de novo' GDP-L-fucose biosynthetic process"/>
    <property type="evidence" value="ECO:0007669"/>
    <property type="project" value="UniProtKB-UniRule"/>
</dbReference>
<evidence type="ECO:0000313" key="13">
    <source>
        <dbReference type="Proteomes" id="UP000069935"/>
    </source>
</evidence>
<comment type="catalytic activity">
    <reaction evidence="8 9">
        <text>GDP-beta-L-fucose + NADP(+) = GDP-4-dehydro-alpha-D-rhamnose + NADPH + H(+)</text>
        <dbReference type="Rhea" id="RHEA:18885"/>
        <dbReference type="ChEBI" id="CHEBI:15378"/>
        <dbReference type="ChEBI" id="CHEBI:57273"/>
        <dbReference type="ChEBI" id="CHEBI:57783"/>
        <dbReference type="ChEBI" id="CHEBI:57964"/>
        <dbReference type="ChEBI" id="CHEBI:58349"/>
        <dbReference type="EC" id="1.1.1.271"/>
    </reaction>
</comment>
<reference evidence="12 13" key="2">
    <citation type="journal article" date="2016" name="Genome Announc.">
        <title>Complete Genome Sequence of a Strain of Azospirillum thiophilum Isolated from a Sulfide Spring.</title>
        <authorList>
            <person name="Fomenkov A."/>
            <person name="Vincze T."/>
            <person name="Grabovich M."/>
            <person name="Anton B.P."/>
            <person name="Dubinina G."/>
            <person name="Orlova M."/>
            <person name="Belousova E."/>
            <person name="Roberts R.J."/>
        </authorList>
    </citation>
    <scope>NUCLEOTIDE SEQUENCE [LARGE SCALE GENOMIC DNA]</scope>
    <source>
        <strain evidence="12 13">BV-S</strain>
    </source>
</reference>
<dbReference type="RefSeq" id="WP_045583840.1">
    <property type="nucleotide sequence ID" value="NZ_CP012404.1"/>
</dbReference>
<feature type="binding site" evidence="9">
    <location>
        <position position="203"/>
    </location>
    <ligand>
        <name>substrate</name>
    </ligand>
</feature>
<dbReference type="InterPro" id="IPR036291">
    <property type="entry name" value="NAD(P)-bd_dom_sf"/>
</dbReference>
<evidence type="ECO:0000256" key="9">
    <source>
        <dbReference type="HAMAP-Rule" id="MF_00956"/>
    </source>
</evidence>
<gene>
    <name evidence="9" type="primary">fcl</name>
    <name evidence="12" type="ORF">AL072_25540</name>
</gene>
<dbReference type="CDD" id="cd05239">
    <property type="entry name" value="GDP_FS_SDR_e"/>
    <property type="match status" value="1"/>
</dbReference>
<dbReference type="Gene3D" id="3.90.25.10">
    <property type="entry name" value="UDP-galactose 4-epimerase, domain 1"/>
    <property type="match status" value="1"/>
</dbReference>
<organism evidence="12 13">
    <name type="scientific">Azospirillum thiophilum</name>
    <dbReference type="NCBI Taxonomy" id="528244"/>
    <lineage>
        <taxon>Bacteria</taxon>
        <taxon>Pseudomonadati</taxon>
        <taxon>Pseudomonadota</taxon>
        <taxon>Alphaproteobacteria</taxon>
        <taxon>Rhodospirillales</taxon>
        <taxon>Azospirillaceae</taxon>
        <taxon>Azospirillum</taxon>
    </lineage>
</organism>
<evidence type="ECO:0000256" key="10">
    <source>
        <dbReference type="SAM" id="MobiDB-lite"/>
    </source>
</evidence>
<feature type="binding site" evidence="9">
    <location>
        <begin position="106"/>
        <end position="109"/>
    </location>
    <ligand>
        <name>NADP(+)</name>
        <dbReference type="ChEBI" id="CHEBI:58349"/>
    </ligand>
</feature>
<keyword evidence="4 9" id="KW-0521">NADP</keyword>
<feature type="region of interest" description="Disordered" evidence="10">
    <location>
        <begin position="310"/>
        <end position="329"/>
    </location>
</feature>
<dbReference type="GO" id="GO:0070401">
    <property type="term" value="F:NADP+ binding"/>
    <property type="evidence" value="ECO:0007669"/>
    <property type="project" value="UniProtKB-UniRule"/>
</dbReference>
<reference evidence="13" key="1">
    <citation type="submission" date="2015-08" db="EMBL/GenBank/DDBJ databases">
        <title>Complete Genome Sequence of Azospirillum thiophilum BV-S.</title>
        <authorList>
            <person name="Fomenkov A."/>
            <person name="Vincze T."/>
            <person name="Grabovich M."/>
            <person name="Dubinina G."/>
            <person name="Orlova M."/>
            <person name="Belousova E."/>
            <person name="Roberts R.J."/>
        </authorList>
    </citation>
    <scope>NUCLEOTIDE SEQUENCE [LARGE SCALE GENOMIC DNA]</scope>
    <source>
        <strain evidence="13">BV-S</strain>
    </source>
</reference>
<evidence type="ECO:0000256" key="3">
    <source>
        <dbReference type="ARBA" id="ARBA00012371"/>
    </source>
</evidence>
<keyword evidence="13" id="KW-1185">Reference proteome</keyword>
<evidence type="ECO:0000256" key="8">
    <source>
        <dbReference type="ARBA" id="ARBA00051935"/>
    </source>
</evidence>
<dbReference type="PANTHER" id="PTHR43238">
    <property type="entry name" value="GDP-L-FUCOSE SYNTHASE"/>
    <property type="match status" value="1"/>
</dbReference>
<evidence type="ECO:0000256" key="2">
    <source>
        <dbReference type="ARBA" id="ARBA00005959"/>
    </source>
</evidence>
<name>A0AAC8ZWD6_9PROT</name>
<feature type="binding site" evidence="9">
    <location>
        <begin position="11"/>
        <end position="17"/>
    </location>
    <ligand>
        <name>NADP(+)</name>
        <dbReference type="ChEBI" id="CHEBI:58349"/>
    </ligand>
</feature>
<evidence type="ECO:0000256" key="7">
    <source>
        <dbReference type="ARBA" id="ARBA00023268"/>
    </source>
</evidence>
<keyword evidence="6 9" id="KW-0413">Isomerase</keyword>
<feature type="binding site" evidence="9">
    <location>
        <begin position="164"/>
        <end position="167"/>
    </location>
    <ligand>
        <name>NADP(+)</name>
        <dbReference type="ChEBI" id="CHEBI:58349"/>
    </ligand>
</feature>